<gene>
    <name evidence="1" type="ORF">LCGC14_1238350</name>
</gene>
<feature type="non-terminal residue" evidence="1">
    <location>
        <position position="1"/>
    </location>
</feature>
<evidence type="ECO:0000313" key="1">
    <source>
        <dbReference type="EMBL" id="KKM90472.1"/>
    </source>
</evidence>
<proteinExistence type="predicted"/>
<name>A0A0F9PAT0_9ZZZZ</name>
<organism evidence="1">
    <name type="scientific">marine sediment metagenome</name>
    <dbReference type="NCBI Taxonomy" id="412755"/>
    <lineage>
        <taxon>unclassified sequences</taxon>
        <taxon>metagenomes</taxon>
        <taxon>ecological metagenomes</taxon>
    </lineage>
</organism>
<protein>
    <submittedName>
        <fullName evidence="1">Uncharacterized protein</fullName>
    </submittedName>
</protein>
<reference evidence="1" key="1">
    <citation type="journal article" date="2015" name="Nature">
        <title>Complex archaea that bridge the gap between prokaryotes and eukaryotes.</title>
        <authorList>
            <person name="Spang A."/>
            <person name="Saw J.H."/>
            <person name="Jorgensen S.L."/>
            <person name="Zaremba-Niedzwiedzka K."/>
            <person name="Martijn J."/>
            <person name="Lind A.E."/>
            <person name="van Eijk R."/>
            <person name="Schleper C."/>
            <person name="Guy L."/>
            <person name="Ettema T.J."/>
        </authorList>
    </citation>
    <scope>NUCLEOTIDE SEQUENCE</scope>
</reference>
<dbReference type="EMBL" id="LAZR01006668">
    <property type="protein sequence ID" value="KKM90472.1"/>
    <property type="molecule type" value="Genomic_DNA"/>
</dbReference>
<accession>A0A0F9PAT0</accession>
<sequence>ADLPSLPKSRNKPRDQRSNLFNKAAFLKANPNLTSKDYDRAIALKD</sequence>
<dbReference type="AlphaFoldDB" id="A0A0F9PAT0"/>
<comment type="caution">
    <text evidence="1">The sequence shown here is derived from an EMBL/GenBank/DDBJ whole genome shotgun (WGS) entry which is preliminary data.</text>
</comment>